<accession>A0AA35NGW1</accession>
<dbReference type="RefSeq" id="XP_056082419.1">
    <property type="nucleotide sequence ID" value="XM_056222760.1"/>
</dbReference>
<dbReference type="AlphaFoldDB" id="A0AA35NGW1"/>
<evidence type="ECO:0000313" key="2">
    <source>
        <dbReference type="Proteomes" id="UP001161438"/>
    </source>
</evidence>
<sequence length="251" mass="27683">MAVWALRRDEFTRLSCAKPNTGLKFLILRNEDMTTLRAIAIATILLVVTVNALQANHSCVASLPSNSSGFNKNATGKELVQKVFSRESAGKTSLTHRANELFSIPWDGPAGTVRNFDFTNLGLPDAINLHKSCTDNYHSFTANNTCPNKDFAQRFLGHTLNSTSSNNFSTGFSSNKKKDDGGFLGKNTKFPSLKSLPITRNSCQGFFSFTIFGVNFHVSFNCNQNPIDRHHCEMYCEGCLQDKVGGMYSSV</sequence>
<protein>
    <submittedName>
        <fullName evidence="1">Uncharacterized protein</fullName>
    </submittedName>
</protein>
<proteinExistence type="predicted"/>
<gene>
    <name evidence="1" type="primary">SMKI07G2870</name>
    <name evidence="1" type="ORF">SMKI_07G2870</name>
</gene>
<organism evidence="1 2">
    <name type="scientific">Saccharomyces mikatae IFO 1815</name>
    <dbReference type="NCBI Taxonomy" id="226126"/>
    <lineage>
        <taxon>Eukaryota</taxon>
        <taxon>Fungi</taxon>
        <taxon>Dikarya</taxon>
        <taxon>Ascomycota</taxon>
        <taxon>Saccharomycotina</taxon>
        <taxon>Saccharomycetes</taxon>
        <taxon>Saccharomycetales</taxon>
        <taxon>Saccharomycetaceae</taxon>
        <taxon>Saccharomyces</taxon>
    </lineage>
</organism>
<dbReference type="Proteomes" id="UP001161438">
    <property type="component" value="Chromosome 7"/>
</dbReference>
<evidence type="ECO:0000313" key="1">
    <source>
        <dbReference type="EMBL" id="CAI4039304.1"/>
    </source>
</evidence>
<name>A0AA35NGW1_SACMI</name>
<keyword evidence="2" id="KW-1185">Reference proteome</keyword>
<dbReference type="GeneID" id="80918515"/>
<reference evidence="1" key="1">
    <citation type="submission" date="2022-10" db="EMBL/GenBank/DDBJ databases">
        <authorList>
            <person name="Byrne P K."/>
        </authorList>
    </citation>
    <scope>NUCLEOTIDE SEQUENCE</scope>
    <source>
        <strain evidence="1">IFO1815</strain>
    </source>
</reference>
<dbReference type="EMBL" id="OX365763">
    <property type="protein sequence ID" value="CAI4039304.1"/>
    <property type="molecule type" value="Genomic_DNA"/>
</dbReference>